<comment type="similarity">
    <text evidence="7">Belongs to the trans-sulfuration enzymes family.</text>
</comment>
<evidence type="ECO:0000256" key="7">
    <source>
        <dbReference type="RuleBase" id="RU362118"/>
    </source>
</evidence>
<gene>
    <name evidence="10" type="primary">LOC115882114</name>
</gene>
<keyword evidence="5" id="KW-0028">Amino-acid biosynthesis</keyword>
<dbReference type="GO" id="GO:0030170">
    <property type="term" value="F:pyridoxal phosphate binding"/>
    <property type="evidence" value="ECO:0007669"/>
    <property type="project" value="InterPro"/>
</dbReference>
<dbReference type="GO" id="GO:0019346">
    <property type="term" value="P:transsulfuration"/>
    <property type="evidence" value="ECO:0007669"/>
    <property type="project" value="InterPro"/>
</dbReference>
<dbReference type="Pfam" id="PF01053">
    <property type="entry name" value="Cys_Met_Meta_PP"/>
    <property type="match status" value="1"/>
</dbReference>
<keyword evidence="9" id="KW-1185">Reference proteome</keyword>
<keyword evidence="5" id="KW-0198">Cysteine biosynthesis</keyword>
<evidence type="ECO:0000256" key="1">
    <source>
        <dbReference type="ARBA" id="ARBA00001933"/>
    </source>
</evidence>
<evidence type="ECO:0000256" key="8">
    <source>
        <dbReference type="SAM" id="MobiDB-lite"/>
    </source>
</evidence>
<feature type="compositionally biased region" description="Low complexity" evidence="8">
    <location>
        <begin position="1"/>
        <end position="14"/>
    </location>
</feature>
<dbReference type="InParanoid" id="A0A6J2XYS3"/>
<evidence type="ECO:0000256" key="5">
    <source>
        <dbReference type="ARBA" id="ARBA00023192"/>
    </source>
</evidence>
<evidence type="ECO:0000313" key="10">
    <source>
        <dbReference type="RefSeq" id="XP_030755819.1"/>
    </source>
</evidence>
<dbReference type="Proteomes" id="UP000504635">
    <property type="component" value="Unplaced"/>
</dbReference>
<sequence>MDISSQNVDNSSDNDLTDINKPKFNSHGKVKQHKCKHYSHGNYTKTLDLRMRQHSINGLTIAKYLEKHPKVEKVLHPGLKSHPQHELFKKQASGHSGTFSFYIKGGSEETKTFLNNLKIFTTAESLGGYESLIKIPSIMTHASVPPEHRVVLGITGNLIRVSVGIEDVEDLVADLEFGFQKI</sequence>
<dbReference type="GO" id="GO:0004123">
    <property type="term" value="F:cystathionine gamma-lyase activity"/>
    <property type="evidence" value="ECO:0007669"/>
    <property type="project" value="TreeGrafter"/>
</dbReference>
<dbReference type="AlphaFoldDB" id="A0A6J2XYS3"/>
<dbReference type="OrthoDB" id="3512640at2759"/>
<dbReference type="FunFam" id="3.90.1150.10:FF:000008">
    <property type="entry name" value="Cystathionine gamma-synthase"/>
    <property type="match status" value="1"/>
</dbReference>
<dbReference type="InterPro" id="IPR000277">
    <property type="entry name" value="Cys/Met-Metab_PyrdxlP-dep_enz"/>
</dbReference>
<evidence type="ECO:0000256" key="3">
    <source>
        <dbReference type="ARBA" id="ARBA00012085"/>
    </source>
</evidence>
<comment type="cofactor">
    <cofactor evidence="1 7">
        <name>pyridoxal 5'-phosphate</name>
        <dbReference type="ChEBI" id="CHEBI:597326"/>
    </cofactor>
</comment>
<proteinExistence type="inferred from homology"/>
<dbReference type="Gene3D" id="3.90.1150.10">
    <property type="entry name" value="Aspartate Aminotransferase, domain 1"/>
    <property type="match status" value="1"/>
</dbReference>
<accession>A0A6J2XYS3</accession>
<dbReference type="InterPro" id="IPR015424">
    <property type="entry name" value="PyrdxlP-dep_Trfase"/>
</dbReference>
<dbReference type="PANTHER" id="PTHR11808">
    <property type="entry name" value="TRANS-SULFURATION ENZYME FAMILY MEMBER"/>
    <property type="match status" value="1"/>
</dbReference>
<evidence type="ECO:0000256" key="6">
    <source>
        <dbReference type="ARBA" id="ARBA00029853"/>
    </source>
</evidence>
<name>A0A6J2XYS3_SITOR</name>
<dbReference type="GO" id="GO:0019343">
    <property type="term" value="P:cysteine biosynthetic process via cystathionine"/>
    <property type="evidence" value="ECO:0007669"/>
    <property type="project" value="TreeGrafter"/>
</dbReference>
<dbReference type="EC" id="4.4.1.1" evidence="3"/>
<organism evidence="9 10">
    <name type="scientific">Sitophilus oryzae</name>
    <name type="common">Rice weevil</name>
    <name type="synonym">Curculio oryzae</name>
    <dbReference type="NCBI Taxonomy" id="7048"/>
    <lineage>
        <taxon>Eukaryota</taxon>
        <taxon>Metazoa</taxon>
        <taxon>Ecdysozoa</taxon>
        <taxon>Arthropoda</taxon>
        <taxon>Hexapoda</taxon>
        <taxon>Insecta</taxon>
        <taxon>Pterygota</taxon>
        <taxon>Neoptera</taxon>
        <taxon>Endopterygota</taxon>
        <taxon>Coleoptera</taxon>
        <taxon>Polyphaga</taxon>
        <taxon>Cucujiformia</taxon>
        <taxon>Curculionidae</taxon>
        <taxon>Dryophthorinae</taxon>
        <taxon>Sitophilus</taxon>
    </lineage>
</organism>
<feature type="region of interest" description="Disordered" evidence="8">
    <location>
        <begin position="1"/>
        <end position="32"/>
    </location>
</feature>
<reference evidence="10" key="1">
    <citation type="submission" date="2025-08" db="UniProtKB">
        <authorList>
            <consortium name="RefSeq"/>
        </authorList>
    </citation>
    <scope>IDENTIFICATION</scope>
    <source>
        <tissue evidence="10">Gonads</tissue>
    </source>
</reference>
<dbReference type="KEGG" id="soy:115882114"/>
<protein>
    <recommendedName>
        <fullName evidence="3">cystathionine gamma-lyase</fullName>
        <ecNumber evidence="3">4.4.1.1</ecNumber>
    </recommendedName>
    <alternativeName>
        <fullName evidence="6">Gamma-cystathionase</fullName>
    </alternativeName>
</protein>
<evidence type="ECO:0000256" key="4">
    <source>
        <dbReference type="ARBA" id="ARBA00022898"/>
    </source>
</evidence>
<keyword evidence="4 7" id="KW-0663">Pyridoxal phosphate</keyword>
<comment type="pathway">
    <text evidence="2">Amino-acid biosynthesis; L-cysteine biosynthesis; L-cysteine from L-homocysteine and L-serine: step 2/2.</text>
</comment>
<dbReference type="RefSeq" id="XP_030755819.1">
    <property type="nucleotide sequence ID" value="XM_030899959.1"/>
</dbReference>
<dbReference type="InterPro" id="IPR015422">
    <property type="entry name" value="PyrdxlP-dep_Trfase_small"/>
</dbReference>
<dbReference type="PANTHER" id="PTHR11808:SF15">
    <property type="entry name" value="CYSTATHIONINE GAMMA-LYASE"/>
    <property type="match status" value="1"/>
</dbReference>
<dbReference type="GO" id="GO:0005737">
    <property type="term" value="C:cytoplasm"/>
    <property type="evidence" value="ECO:0007669"/>
    <property type="project" value="TreeGrafter"/>
</dbReference>
<evidence type="ECO:0000313" key="9">
    <source>
        <dbReference type="Proteomes" id="UP000504635"/>
    </source>
</evidence>
<dbReference type="GeneID" id="115882114"/>
<dbReference type="SUPFAM" id="SSF53383">
    <property type="entry name" value="PLP-dependent transferases"/>
    <property type="match status" value="1"/>
</dbReference>
<evidence type="ECO:0000256" key="2">
    <source>
        <dbReference type="ARBA" id="ARBA00005038"/>
    </source>
</evidence>